<protein>
    <submittedName>
        <fullName evidence="1">Uncharacterized protein</fullName>
    </submittedName>
</protein>
<keyword evidence="2" id="KW-1185">Reference proteome</keyword>
<proteinExistence type="predicted"/>
<organism evidence="1 2">
    <name type="scientific">Chelonia mydas</name>
    <name type="common">Green sea-turtle</name>
    <name type="synonym">Chelonia agassizi</name>
    <dbReference type="NCBI Taxonomy" id="8469"/>
    <lineage>
        <taxon>Eukaryota</taxon>
        <taxon>Metazoa</taxon>
        <taxon>Chordata</taxon>
        <taxon>Craniata</taxon>
        <taxon>Vertebrata</taxon>
        <taxon>Euteleostomi</taxon>
        <taxon>Archelosauria</taxon>
        <taxon>Testudinata</taxon>
        <taxon>Testudines</taxon>
        <taxon>Cryptodira</taxon>
        <taxon>Durocryptodira</taxon>
        <taxon>Americhelydia</taxon>
        <taxon>Chelonioidea</taxon>
        <taxon>Cheloniidae</taxon>
        <taxon>Chelonia</taxon>
    </lineage>
</organism>
<name>M7CA22_CHEMY</name>
<sequence length="183" mass="20587">MRWIRTFDRVMDEHRRNLHQLEQSFSWKAEMSFGPVNKDTGSCLVPPVFGETGLCTFFVNQIASKRMLRHTDQGEGTGFGKLLRTILDSSGLVYTVPLQHTLLPVSISSNTGQPFQNKLACSLNDPETGALGPKQPIWQAELRAASKLHADMEQWKHLSGILQCGLAVLDQNHKHRVVDHIIM</sequence>
<evidence type="ECO:0000313" key="1">
    <source>
        <dbReference type="EMBL" id="EMP41498.1"/>
    </source>
</evidence>
<dbReference type="Proteomes" id="UP000031443">
    <property type="component" value="Unassembled WGS sequence"/>
</dbReference>
<evidence type="ECO:0000313" key="2">
    <source>
        <dbReference type="Proteomes" id="UP000031443"/>
    </source>
</evidence>
<reference evidence="2" key="1">
    <citation type="journal article" date="2013" name="Nat. Genet.">
        <title>The draft genomes of soft-shell turtle and green sea turtle yield insights into the development and evolution of the turtle-specific body plan.</title>
        <authorList>
            <person name="Wang Z."/>
            <person name="Pascual-Anaya J."/>
            <person name="Zadissa A."/>
            <person name="Li W."/>
            <person name="Niimura Y."/>
            <person name="Huang Z."/>
            <person name="Li C."/>
            <person name="White S."/>
            <person name="Xiong Z."/>
            <person name="Fang D."/>
            <person name="Wang B."/>
            <person name="Ming Y."/>
            <person name="Chen Y."/>
            <person name="Zheng Y."/>
            <person name="Kuraku S."/>
            <person name="Pignatelli M."/>
            <person name="Herrero J."/>
            <person name="Beal K."/>
            <person name="Nozawa M."/>
            <person name="Li Q."/>
            <person name="Wang J."/>
            <person name="Zhang H."/>
            <person name="Yu L."/>
            <person name="Shigenobu S."/>
            <person name="Wang J."/>
            <person name="Liu J."/>
            <person name="Flicek P."/>
            <person name="Searle S."/>
            <person name="Wang J."/>
            <person name="Kuratani S."/>
            <person name="Yin Y."/>
            <person name="Aken B."/>
            <person name="Zhang G."/>
            <person name="Irie N."/>
        </authorList>
    </citation>
    <scope>NUCLEOTIDE SEQUENCE [LARGE SCALE GENOMIC DNA]</scope>
</reference>
<gene>
    <name evidence="1" type="ORF">UY3_01256</name>
</gene>
<accession>M7CA22</accession>
<dbReference type="EMBL" id="KB490071">
    <property type="protein sequence ID" value="EMP41498.1"/>
    <property type="molecule type" value="Genomic_DNA"/>
</dbReference>
<dbReference type="AlphaFoldDB" id="M7CA22"/>